<keyword evidence="3 6" id="KW-0418">Kinase</keyword>
<dbReference type="GO" id="GO:0005524">
    <property type="term" value="F:ATP binding"/>
    <property type="evidence" value="ECO:0007669"/>
    <property type="project" value="UniProtKB-KW"/>
</dbReference>
<dbReference type="EC" id="2.7.1.107" evidence="6"/>
<keyword evidence="7" id="KW-1185">Reference proteome</keyword>
<dbReference type="PANTHER" id="PTHR12358">
    <property type="entry name" value="SPHINGOSINE KINASE"/>
    <property type="match status" value="1"/>
</dbReference>
<evidence type="ECO:0000313" key="7">
    <source>
        <dbReference type="Proteomes" id="UP000320390"/>
    </source>
</evidence>
<name>A0A518EW11_9BACT</name>
<evidence type="ECO:0000256" key="3">
    <source>
        <dbReference type="ARBA" id="ARBA00022777"/>
    </source>
</evidence>
<dbReference type="InterPro" id="IPR050187">
    <property type="entry name" value="Lipid_Phosphate_FormReg"/>
</dbReference>
<proteinExistence type="predicted"/>
<dbReference type="InterPro" id="IPR001206">
    <property type="entry name" value="Diacylglycerol_kinase_cat_dom"/>
</dbReference>
<accession>A0A518EW11</accession>
<dbReference type="AlphaFoldDB" id="A0A518EW11"/>
<evidence type="ECO:0000259" key="5">
    <source>
        <dbReference type="PROSITE" id="PS50146"/>
    </source>
</evidence>
<organism evidence="6 7">
    <name type="scientific">Saltatorellus ferox</name>
    <dbReference type="NCBI Taxonomy" id="2528018"/>
    <lineage>
        <taxon>Bacteria</taxon>
        <taxon>Pseudomonadati</taxon>
        <taxon>Planctomycetota</taxon>
        <taxon>Planctomycetia</taxon>
        <taxon>Planctomycetia incertae sedis</taxon>
        <taxon>Saltatorellus</taxon>
    </lineage>
</organism>
<feature type="domain" description="DAGKc" evidence="5">
    <location>
        <begin position="14"/>
        <end position="145"/>
    </location>
</feature>
<dbReference type="EMBL" id="CP036434">
    <property type="protein sequence ID" value="QDV08267.1"/>
    <property type="molecule type" value="Genomic_DNA"/>
</dbReference>
<protein>
    <submittedName>
        <fullName evidence="6">Diacylglycerol kinase</fullName>
        <ecNumber evidence="6">2.7.1.107</ecNumber>
    </submittedName>
</protein>
<evidence type="ECO:0000313" key="6">
    <source>
        <dbReference type="EMBL" id="QDV08267.1"/>
    </source>
</evidence>
<evidence type="ECO:0000256" key="4">
    <source>
        <dbReference type="ARBA" id="ARBA00022840"/>
    </source>
</evidence>
<evidence type="ECO:0000256" key="2">
    <source>
        <dbReference type="ARBA" id="ARBA00022741"/>
    </source>
</evidence>
<reference evidence="6 7" key="1">
    <citation type="submission" date="2019-02" db="EMBL/GenBank/DDBJ databases">
        <title>Deep-cultivation of Planctomycetes and their phenomic and genomic characterization uncovers novel biology.</title>
        <authorList>
            <person name="Wiegand S."/>
            <person name="Jogler M."/>
            <person name="Boedeker C."/>
            <person name="Pinto D."/>
            <person name="Vollmers J."/>
            <person name="Rivas-Marin E."/>
            <person name="Kohn T."/>
            <person name="Peeters S.H."/>
            <person name="Heuer A."/>
            <person name="Rast P."/>
            <person name="Oberbeckmann S."/>
            <person name="Bunk B."/>
            <person name="Jeske O."/>
            <person name="Meyerdierks A."/>
            <person name="Storesund J.E."/>
            <person name="Kallscheuer N."/>
            <person name="Luecker S."/>
            <person name="Lage O.M."/>
            <person name="Pohl T."/>
            <person name="Merkel B.J."/>
            <person name="Hornburger P."/>
            <person name="Mueller R.-W."/>
            <person name="Bruemmer F."/>
            <person name="Labrenz M."/>
            <person name="Spormann A.M."/>
            <person name="Op den Camp H."/>
            <person name="Overmann J."/>
            <person name="Amann R."/>
            <person name="Jetten M.S.M."/>
            <person name="Mascher T."/>
            <person name="Medema M.H."/>
            <person name="Devos D.P."/>
            <person name="Kaster A.-K."/>
            <person name="Ovreas L."/>
            <person name="Rohde M."/>
            <person name="Galperin M.Y."/>
            <person name="Jogler C."/>
        </authorList>
    </citation>
    <scope>NUCLEOTIDE SEQUENCE [LARGE SCALE GENOMIC DNA]</scope>
    <source>
        <strain evidence="6 7">Poly30</strain>
    </source>
</reference>
<dbReference type="InterPro" id="IPR045540">
    <property type="entry name" value="YegS/DAGK_C"/>
</dbReference>
<dbReference type="SUPFAM" id="SSF111331">
    <property type="entry name" value="NAD kinase/diacylglycerol kinase-like"/>
    <property type="match status" value="1"/>
</dbReference>
<keyword evidence="1 6" id="KW-0808">Transferase</keyword>
<dbReference type="PROSITE" id="PS50146">
    <property type="entry name" value="DAGK"/>
    <property type="match status" value="1"/>
</dbReference>
<dbReference type="Gene3D" id="3.40.50.10330">
    <property type="entry name" value="Probable inorganic polyphosphate/atp-NAD kinase, domain 1"/>
    <property type="match status" value="1"/>
</dbReference>
<dbReference type="Pfam" id="PF00781">
    <property type="entry name" value="DAGK_cat"/>
    <property type="match status" value="1"/>
</dbReference>
<dbReference type="InterPro" id="IPR017438">
    <property type="entry name" value="ATP-NAD_kinase_N"/>
</dbReference>
<evidence type="ECO:0000256" key="1">
    <source>
        <dbReference type="ARBA" id="ARBA00022679"/>
    </source>
</evidence>
<dbReference type="SMART" id="SM00046">
    <property type="entry name" value="DAGKc"/>
    <property type="match status" value="1"/>
</dbReference>
<gene>
    <name evidence="6" type="primary">dagK</name>
    <name evidence="6" type="ORF">Poly30_38040</name>
</gene>
<dbReference type="OrthoDB" id="9815110at2"/>
<keyword evidence="2" id="KW-0547">Nucleotide-binding</keyword>
<dbReference type="GO" id="GO:0005886">
    <property type="term" value="C:plasma membrane"/>
    <property type="evidence" value="ECO:0007669"/>
    <property type="project" value="TreeGrafter"/>
</dbReference>
<dbReference type="Pfam" id="PF19279">
    <property type="entry name" value="YegS_C"/>
    <property type="match status" value="1"/>
</dbReference>
<dbReference type="PANTHER" id="PTHR12358:SF106">
    <property type="entry name" value="LIPID KINASE YEGS"/>
    <property type="match status" value="1"/>
</dbReference>
<dbReference type="GO" id="GO:0004143">
    <property type="term" value="F:ATP-dependent diacylglycerol kinase activity"/>
    <property type="evidence" value="ECO:0007669"/>
    <property type="project" value="UniProtKB-EC"/>
</dbReference>
<dbReference type="Gene3D" id="2.60.200.40">
    <property type="match status" value="1"/>
</dbReference>
<keyword evidence="4" id="KW-0067">ATP-binding</keyword>
<sequence>MPSAMRTAMTDRSTGAVRYTVVYNPIAGSGRSVGVAASVGAMLEARGHSVELRASERAGHIAELSASSGADRFLVLGGDGSLREAAAGLLARSSGPQPELGILPFGTGNVVARELGLPLDPVRAAEVMEASFAVAFDVGWATADGREPEVFLAMLGIGYDAAVAARIGRSRATRFGGALYKRSAASLYALAGVRELLALSPPRFRVTLDGSSAGERAVAAVLSNTETYGKGMSMSPGASAADGLFDLHLRSSASPLVEAVALTSAQLRWRGPTWACQRSQGRAVVFTSVLAERPFAWQLDGDPMGLAREITVTLQPAALRLIGALACAAK</sequence>
<dbReference type="Proteomes" id="UP000320390">
    <property type="component" value="Chromosome"/>
</dbReference>
<dbReference type="InterPro" id="IPR016064">
    <property type="entry name" value="NAD/diacylglycerol_kinase_sf"/>
</dbReference>